<accession>A0A518KC98</accession>
<name>A0A518KC98_9BACT</name>
<dbReference type="KEGG" id="bmei:Spa11_36220"/>
<reference evidence="2 3" key="1">
    <citation type="submission" date="2019-02" db="EMBL/GenBank/DDBJ databases">
        <title>Deep-cultivation of Planctomycetes and their phenomic and genomic characterization uncovers novel biology.</title>
        <authorList>
            <person name="Wiegand S."/>
            <person name="Jogler M."/>
            <person name="Boedeker C."/>
            <person name="Pinto D."/>
            <person name="Vollmers J."/>
            <person name="Rivas-Marin E."/>
            <person name="Kohn T."/>
            <person name="Peeters S.H."/>
            <person name="Heuer A."/>
            <person name="Rast P."/>
            <person name="Oberbeckmann S."/>
            <person name="Bunk B."/>
            <person name="Jeske O."/>
            <person name="Meyerdierks A."/>
            <person name="Storesund J.E."/>
            <person name="Kallscheuer N."/>
            <person name="Luecker S."/>
            <person name="Lage O.M."/>
            <person name="Pohl T."/>
            <person name="Merkel B.J."/>
            <person name="Hornburger P."/>
            <person name="Mueller R.-W."/>
            <person name="Bruemmer F."/>
            <person name="Labrenz M."/>
            <person name="Spormann A.M."/>
            <person name="Op den Camp H."/>
            <person name="Overmann J."/>
            <person name="Amann R."/>
            <person name="Jetten M.S.M."/>
            <person name="Mascher T."/>
            <person name="Medema M.H."/>
            <person name="Devos D.P."/>
            <person name="Kaster A.-K."/>
            <person name="Ovreas L."/>
            <person name="Rohde M."/>
            <person name="Galperin M.Y."/>
            <person name="Jogler C."/>
        </authorList>
    </citation>
    <scope>NUCLEOTIDE SEQUENCE [LARGE SCALE GENOMIC DNA]</scope>
    <source>
        <strain evidence="2 3">Spa11</strain>
    </source>
</reference>
<keyword evidence="1" id="KW-0175">Coiled coil</keyword>
<feature type="coiled-coil region" evidence="1">
    <location>
        <begin position="186"/>
        <end position="213"/>
    </location>
</feature>
<dbReference type="RefSeq" id="WP_145114650.1">
    <property type="nucleotide sequence ID" value="NZ_CP036349.1"/>
</dbReference>
<dbReference type="EMBL" id="CP036349">
    <property type="protein sequence ID" value="QDV75405.1"/>
    <property type="molecule type" value="Genomic_DNA"/>
</dbReference>
<dbReference type="AlphaFoldDB" id="A0A518KC98"/>
<sequence>MYLIDEDRARHAAALADSGPIDGASATYCPEDDKLRLYVGYVSRPVYDALRAHGWTATPKQDCDFAAVWTVYREDMALALLPEGLDIEDEDTPPEERAADRAERFGGYRDKRLGEAIGHADAFDEGPQAIGCQSAARAERIARRHDRTRGRAVTQWSKAEYWTRRTAGVIGHALYKSSAHVRRGRIAKLESDLRKIEAGIEEAQTRIDAWRKVAGWALVEGTAEQAHRWAVKLANIGYGSRDYTHPRTGETGPLWRLLDSELTPDPLTAAEAAALWLENRADPAAGGYGRHRDHLRNRIAYERQMLAAQGGSAKEVEIEPGGYIHAGRSWYQGRAIHHDADGRIRVEKVNKGRDGLVSSVGVLCVDRWGNGDAKQFVSVMKVERLGEDAYRPPTDEERARFAAEKKRKPKAPPLINPTDEDAQRLQDLANAAAALAKYPGKPAEVKRMTQAEYSRFSGEDRPYNVWSVTTAAPLSWRNWTKNGAQVLARVRAAQGAICTSNAPAVIVLTDKPQKPLPAAVFERAAQPPTVKQSLTAQEVA</sequence>
<gene>
    <name evidence="2" type="ORF">Spa11_36220</name>
</gene>
<dbReference type="Proteomes" id="UP000316426">
    <property type="component" value="Chromosome"/>
</dbReference>
<evidence type="ECO:0000256" key="1">
    <source>
        <dbReference type="SAM" id="Coils"/>
    </source>
</evidence>
<evidence type="ECO:0000313" key="2">
    <source>
        <dbReference type="EMBL" id="QDV75405.1"/>
    </source>
</evidence>
<keyword evidence="3" id="KW-1185">Reference proteome</keyword>
<evidence type="ECO:0000313" key="3">
    <source>
        <dbReference type="Proteomes" id="UP000316426"/>
    </source>
</evidence>
<protein>
    <recommendedName>
        <fullName evidence="4">DUF3560 domain-containing protein</fullName>
    </recommendedName>
</protein>
<evidence type="ECO:0008006" key="4">
    <source>
        <dbReference type="Google" id="ProtNLM"/>
    </source>
</evidence>
<proteinExistence type="predicted"/>
<organism evidence="2 3">
    <name type="scientific">Botrimarina mediterranea</name>
    <dbReference type="NCBI Taxonomy" id="2528022"/>
    <lineage>
        <taxon>Bacteria</taxon>
        <taxon>Pseudomonadati</taxon>
        <taxon>Planctomycetota</taxon>
        <taxon>Planctomycetia</taxon>
        <taxon>Pirellulales</taxon>
        <taxon>Lacipirellulaceae</taxon>
        <taxon>Botrimarina</taxon>
    </lineage>
</organism>
<dbReference type="InterPro" id="IPR021944">
    <property type="entry name" value="DUF3560"/>
</dbReference>
<dbReference type="Pfam" id="PF12083">
    <property type="entry name" value="DUF3560"/>
    <property type="match status" value="1"/>
</dbReference>